<evidence type="ECO:0000256" key="1">
    <source>
        <dbReference type="SAM" id="MobiDB-lite"/>
    </source>
</evidence>
<reference evidence="2" key="1">
    <citation type="submission" date="2018-05" db="EMBL/GenBank/DDBJ databases">
        <authorList>
            <person name="Lanie J.A."/>
            <person name="Ng W.-L."/>
            <person name="Kazmierczak K.M."/>
            <person name="Andrzejewski T.M."/>
            <person name="Davidsen T.M."/>
            <person name="Wayne K.J."/>
            <person name="Tettelin H."/>
            <person name="Glass J.I."/>
            <person name="Rusch D."/>
            <person name="Podicherti R."/>
            <person name="Tsui H.-C.T."/>
            <person name="Winkler M.E."/>
        </authorList>
    </citation>
    <scope>NUCLEOTIDE SEQUENCE</scope>
</reference>
<feature type="compositionally biased region" description="Low complexity" evidence="1">
    <location>
        <begin position="40"/>
        <end position="52"/>
    </location>
</feature>
<sequence>MPNWCTNRLTVFDKEDGTELQKFVDAITLPEDHEAEHDLTLPYPTPTILLGTRSPKQTVESVE</sequence>
<evidence type="ECO:0000313" key="2">
    <source>
        <dbReference type="EMBL" id="SVE31248.1"/>
    </source>
</evidence>
<organism evidence="2">
    <name type="scientific">marine metagenome</name>
    <dbReference type="NCBI Taxonomy" id="408172"/>
    <lineage>
        <taxon>unclassified sequences</taxon>
        <taxon>metagenomes</taxon>
        <taxon>ecological metagenomes</taxon>
    </lineage>
</organism>
<feature type="compositionally biased region" description="Polar residues" evidence="1">
    <location>
        <begin position="54"/>
        <end position="63"/>
    </location>
</feature>
<dbReference type="EMBL" id="UINC01208619">
    <property type="protein sequence ID" value="SVE31248.1"/>
    <property type="molecule type" value="Genomic_DNA"/>
</dbReference>
<accession>A0A383CI31</accession>
<feature type="region of interest" description="Disordered" evidence="1">
    <location>
        <begin position="37"/>
        <end position="63"/>
    </location>
</feature>
<feature type="non-terminal residue" evidence="2">
    <location>
        <position position="63"/>
    </location>
</feature>
<name>A0A383CI31_9ZZZZ</name>
<protein>
    <submittedName>
        <fullName evidence="2">Uncharacterized protein</fullName>
    </submittedName>
</protein>
<gene>
    <name evidence="2" type="ORF">METZ01_LOCUS484102</name>
</gene>
<dbReference type="AlphaFoldDB" id="A0A383CI31"/>
<proteinExistence type="predicted"/>